<sequence>MQGKKLCYVLCSDLPLPFEGIGSWTDEMNYFLKNTQIFDFILSPNPNSSGKYITCNKNQVSLVHRFLSFERRKSYIYRAYTKSLLEIGKYDKPLKILVIDDQGILKAIASIKDKLPAGSQIIYYFHGHLLNIPPSLMYKIDEVFFLTKRGYLESLSNSLQFTPEVKVLGNGVSSEIFNMLSQKEKSSQRKKMGFEEDDIIITWMANSRPVKGIHLFLKMLPLLLSQDKRIKILIIGTSNLPIKTPERVIVLGVLQPEELAKYLQISDFYFFTSLWKEGFGLSLVEAIKCGNFILCPKNGGIEEVTSDYSRKSFVEYPNILESWTSLFQDLLRTNRWKEIEPELALNMNKFYSLDSWVDRMEKALLEA</sequence>
<gene>
    <name evidence="3" type="ORF">NY014_00970</name>
</gene>
<keyword evidence="1" id="KW-0808">Transferase</keyword>
<protein>
    <submittedName>
        <fullName evidence="3">Glycosyltransferase</fullName>
    </submittedName>
</protein>
<organism evidence="3 4">
    <name type="scientific">Algoriphagus limi</name>
    <dbReference type="NCBI Taxonomy" id="2975273"/>
    <lineage>
        <taxon>Bacteria</taxon>
        <taxon>Pseudomonadati</taxon>
        <taxon>Bacteroidota</taxon>
        <taxon>Cytophagia</taxon>
        <taxon>Cytophagales</taxon>
        <taxon>Cyclobacteriaceae</taxon>
        <taxon>Algoriphagus</taxon>
    </lineage>
</organism>
<dbReference type="PANTHER" id="PTHR46401:SF2">
    <property type="entry name" value="GLYCOSYLTRANSFERASE WBBK-RELATED"/>
    <property type="match status" value="1"/>
</dbReference>
<dbReference type="PANTHER" id="PTHR46401">
    <property type="entry name" value="GLYCOSYLTRANSFERASE WBBK-RELATED"/>
    <property type="match status" value="1"/>
</dbReference>
<dbReference type="Proteomes" id="UP001206788">
    <property type="component" value="Unassembled WGS sequence"/>
</dbReference>
<dbReference type="InterPro" id="IPR001296">
    <property type="entry name" value="Glyco_trans_1"/>
</dbReference>
<reference evidence="3 4" key="1">
    <citation type="submission" date="2022-08" db="EMBL/GenBank/DDBJ databases">
        <title>Algoriphagus sp. CAU 1643 isolated from mud.</title>
        <authorList>
            <person name="Kim W."/>
        </authorList>
    </citation>
    <scope>NUCLEOTIDE SEQUENCE [LARGE SCALE GENOMIC DNA]</scope>
    <source>
        <strain evidence="3 4">CAU 1643</strain>
    </source>
</reference>
<comment type="caution">
    <text evidence="3">The sequence shown here is derived from an EMBL/GenBank/DDBJ whole genome shotgun (WGS) entry which is preliminary data.</text>
</comment>
<proteinExistence type="predicted"/>
<keyword evidence="4" id="KW-1185">Reference proteome</keyword>
<dbReference type="Gene3D" id="3.40.50.2000">
    <property type="entry name" value="Glycogen Phosphorylase B"/>
    <property type="match status" value="1"/>
</dbReference>
<dbReference type="Pfam" id="PF00534">
    <property type="entry name" value="Glycos_transf_1"/>
    <property type="match status" value="1"/>
</dbReference>
<feature type="domain" description="Glycosyl transferase family 1" evidence="2">
    <location>
        <begin position="186"/>
        <end position="318"/>
    </location>
</feature>
<accession>A0ABT2G2F0</accession>
<evidence type="ECO:0000313" key="4">
    <source>
        <dbReference type="Proteomes" id="UP001206788"/>
    </source>
</evidence>
<name>A0ABT2G2F0_9BACT</name>
<dbReference type="EMBL" id="JANWGH010000001">
    <property type="protein sequence ID" value="MCS5488978.1"/>
    <property type="molecule type" value="Genomic_DNA"/>
</dbReference>
<evidence type="ECO:0000313" key="3">
    <source>
        <dbReference type="EMBL" id="MCS5488978.1"/>
    </source>
</evidence>
<dbReference type="RefSeq" id="WP_259412655.1">
    <property type="nucleotide sequence ID" value="NZ_JANWGH010000001.1"/>
</dbReference>
<dbReference type="SUPFAM" id="SSF53756">
    <property type="entry name" value="UDP-Glycosyltransferase/glycogen phosphorylase"/>
    <property type="match status" value="1"/>
</dbReference>
<evidence type="ECO:0000256" key="1">
    <source>
        <dbReference type="ARBA" id="ARBA00022679"/>
    </source>
</evidence>
<evidence type="ECO:0000259" key="2">
    <source>
        <dbReference type="Pfam" id="PF00534"/>
    </source>
</evidence>